<organism evidence="2 3">
    <name type="scientific">Fontibacillus panacisegetis</name>
    <dbReference type="NCBI Taxonomy" id="670482"/>
    <lineage>
        <taxon>Bacteria</taxon>
        <taxon>Bacillati</taxon>
        <taxon>Bacillota</taxon>
        <taxon>Bacilli</taxon>
        <taxon>Bacillales</taxon>
        <taxon>Paenibacillaceae</taxon>
        <taxon>Fontibacillus</taxon>
    </lineage>
</organism>
<protein>
    <submittedName>
        <fullName evidence="2">Uncharacterized protein</fullName>
    </submittedName>
</protein>
<feature type="region of interest" description="Disordered" evidence="1">
    <location>
        <begin position="1"/>
        <end position="99"/>
    </location>
</feature>
<dbReference type="Proteomes" id="UP000198972">
    <property type="component" value="Unassembled WGS sequence"/>
</dbReference>
<evidence type="ECO:0000313" key="3">
    <source>
        <dbReference type="Proteomes" id="UP000198972"/>
    </source>
</evidence>
<dbReference type="STRING" id="670482.SAMN04488542_108102"/>
<proteinExistence type="predicted"/>
<sequence length="275" mass="30692">MTKCNPSSKSNCARRHLPRIPLVRRGPVMKKVGWFARPELPLPGPCEKPEPGSSKPKRSTRSSRNSKPVKKRYKVVKRKRKHNQVRIAPSSKLKSRRRRTKQIKYKYMRRKLYYKHPTQRPNNPVQELPIAAPAPVHPNPGDLMSNLLAPDIRHTPQPLSPDEICVPDHPGHHFHGGAPIAVVPESVQDHIPAAVIPTENLYEQAAADSKLRDSIMGAEITPDSAFANLLALEAGSDHQLNPDMNRLNVDESVGTIVNADTIALLAQQVRNSEDV</sequence>
<evidence type="ECO:0000256" key="1">
    <source>
        <dbReference type="SAM" id="MobiDB-lite"/>
    </source>
</evidence>
<feature type="compositionally biased region" description="Basic residues" evidence="1">
    <location>
        <begin position="67"/>
        <end position="84"/>
    </location>
</feature>
<feature type="compositionally biased region" description="Polar residues" evidence="1">
    <location>
        <begin position="1"/>
        <end position="11"/>
    </location>
</feature>
<reference evidence="2 3" key="1">
    <citation type="submission" date="2016-10" db="EMBL/GenBank/DDBJ databases">
        <authorList>
            <person name="de Groot N.N."/>
        </authorList>
    </citation>
    <scope>NUCLEOTIDE SEQUENCE [LARGE SCALE GENOMIC DNA]</scope>
    <source>
        <strain evidence="2 3">DSM 28129</strain>
    </source>
</reference>
<dbReference type="AlphaFoldDB" id="A0A1G7JTM7"/>
<keyword evidence="3" id="KW-1185">Reference proteome</keyword>
<gene>
    <name evidence="2" type="ORF">SAMN04488542_108102</name>
</gene>
<accession>A0A1G7JTM7</accession>
<dbReference type="EMBL" id="FNBG01000008">
    <property type="protein sequence ID" value="SDF28231.1"/>
    <property type="molecule type" value="Genomic_DNA"/>
</dbReference>
<name>A0A1G7JTM7_9BACL</name>
<evidence type="ECO:0000313" key="2">
    <source>
        <dbReference type="EMBL" id="SDF28231.1"/>
    </source>
</evidence>